<evidence type="ECO:0000313" key="2">
    <source>
        <dbReference type="EMBL" id="KAK2770248.1"/>
    </source>
</evidence>
<keyword evidence="3" id="KW-1185">Reference proteome</keyword>
<comment type="caution">
    <text evidence="2">The sequence shown here is derived from an EMBL/GenBank/DDBJ whole genome shotgun (WGS) entry which is preliminary data.</text>
</comment>
<accession>A0AAD9YNH3</accession>
<reference evidence="2" key="1">
    <citation type="submission" date="2023-02" db="EMBL/GenBank/DDBJ databases">
        <title>Colletotrichum kahawae CIFC_Que2 genome sequencing and assembly.</title>
        <authorList>
            <person name="Baroncelli R."/>
        </authorList>
    </citation>
    <scope>NUCLEOTIDE SEQUENCE</scope>
    <source>
        <strain evidence="2">CIFC_Que2</strain>
    </source>
</reference>
<organism evidence="2 3">
    <name type="scientific">Colletotrichum kahawae</name>
    <name type="common">Coffee berry disease fungus</name>
    <dbReference type="NCBI Taxonomy" id="34407"/>
    <lineage>
        <taxon>Eukaryota</taxon>
        <taxon>Fungi</taxon>
        <taxon>Dikarya</taxon>
        <taxon>Ascomycota</taxon>
        <taxon>Pezizomycotina</taxon>
        <taxon>Sordariomycetes</taxon>
        <taxon>Hypocreomycetidae</taxon>
        <taxon>Glomerellales</taxon>
        <taxon>Glomerellaceae</taxon>
        <taxon>Colletotrichum</taxon>
        <taxon>Colletotrichum gloeosporioides species complex</taxon>
    </lineage>
</organism>
<proteinExistence type="predicted"/>
<protein>
    <submittedName>
        <fullName evidence="2">Uncharacterized protein</fullName>
    </submittedName>
</protein>
<dbReference type="AlphaFoldDB" id="A0AAD9YNH3"/>
<dbReference type="Proteomes" id="UP001281614">
    <property type="component" value="Unassembled WGS sequence"/>
</dbReference>
<evidence type="ECO:0000313" key="3">
    <source>
        <dbReference type="Proteomes" id="UP001281614"/>
    </source>
</evidence>
<keyword evidence="1" id="KW-0732">Signal</keyword>
<gene>
    <name evidence="2" type="ORF">CKAH01_14826</name>
</gene>
<dbReference type="EMBL" id="VYYT01000099">
    <property type="protein sequence ID" value="KAK2770248.1"/>
    <property type="molecule type" value="Genomic_DNA"/>
</dbReference>
<sequence length="54" mass="5950">MQFKTSFLVVLASFLSVFMACKDAQGNDGHCESPSFCCAADGFQCVFREECKTN</sequence>
<feature type="chain" id="PRO_5042097070" evidence="1">
    <location>
        <begin position="27"/>
        <end position="54"/>
    </location>
</feature>
<evidence type="ECO:0000256" key="1">
    <source>
        <dbReference type="SAM" id="SignalP"/>
    </source>
</evidence>
<name>A0AAD9YNH3_COLKA</name>
<feature type="signal peptide" evidence="1">
    <location>
        <begin position="1"/>
        <end position="26"/>
    </location>
</feature>
<dbReference type="PROSITE" id="PS51257">
    <property type="entry name" value="PROKAR_LIPOPROTEIN"/>
    <property type="match status" value="1"/>
</dbReference>